<dbReference type="RefSeq" id="WP_247982584.1">
    <property type="nucleotide sequence ID" value="NZ_CP078076.1"/>
</dbReference>
<dbReference type="Proteomes" id="UP000831467">
    <property type="component" value="Chromosome"/>
</dbReference>
<dbReference type="Pfam" id="PF05016">
    <property type="entry name" value="ParE_toxin"/>
    <property type="match status" value="1"/>
</dbReference>
<accession>A0ABY4IF18</accession>
<keyword evidence="4" id="KW-1185">Reference proteome</keyword>
<comment type="similarity">
    <text evidence="1">Belongs to the RelE toxin family.</text>
</comment>
<dbReference type="PANTHER" id="PTHR35601:SF1">
    <property type="entry name" value="TOXIN RELE"/>
    <property type="match status" value="1"/>
</dbReference>
<evidence type="ECO:0000256" key="2">
    <source>
        <dbReference type="ARBA" id="ARBA00022649"/>
    </source>
</evidence>
<dbReference type="Gene3D" id="3.30.2310.20">
    <property type="entry name" value="RelE-like"/>
    <property type="match status" value="1"/>
</dbReference>
<protein>
    <submittedName>
        <fullName evidence="3">Type II toxin-antitoxin system RelE/ParE family toxin</fullName>
    </submittedName>
</protein>
<dbReference type="InterPro" id="IPR007712">
    <property type="entry name" value="RelE/ParE_toxin"/>
</dbReference>
<evidence type="ECO:0000256" key="1">
    <source>
        <dbReference type="ARBA" id="ARBA00006226"/>
    </source>
</evidence>
<dbReference type="SUPFAM" id="SSF143011">
    <property type="entry name" value="RelE-like"/>
    <property type="match status" value="1"/>
</dbReference>
<keyword evidence="2" id="KW-1277">Toxin-antitoxin system</keyword>
<name>A0ABY4IF18_9MICO</name>
<gene>
    <name evidence="3" type="ORF">KV394_06290</name>
</gene>
<organism evidence="3 4">
    <name type="scientific">Microbacterium sufflavum</name>
    <dbReference type="NCBI Taxonomy" id="2851649"/>
    <lineage>
        <taxon>Bacteria</taxon>
        <taxon>Bacillati</taxon>
        <taxon>Actinomycetota</taxon>
        <taxon>Actinomycetes</taxon>
        <taxon>Micrococcales</taxon>
        <taxon>Microbacteriaceae</taxon>
        <taxon>Microbacterium</taxon>
    </lineage>
</organism>
<dbReference type="InterPro" id="IPR035093">
    <property type="entry name" value="RelE/ParE_toxin_dom_sf"/>
</dbReference>
<proteinExistence type="inferred from homology"/>
<dbReference type="PANTHER" id="PTHR35601">
    <property type="entry name" value="TOXIN RELE"/>
    <property type="match status" value="1"/>
</dbReference>
<dbReference type="EMBL" id="CP078076">
    <property type="protein sequence ID" value="UPL10737.1"/>
    <property type="molecule type" value="Genomic_DNA"/>
</dbReference>
<evidence type="ECO:0000313" key="3">
    <source>
        <dbReference type="EMBL" id="UPL10737.1"/>
    </source>
</evidence>
<evidence type="ECO:0000313" key="4">
    <source>
        <dbReference type="Proteomes" id="UP000831467"/>
    </source>
</evidence>
<sequence>MTAEHYDVQLTGPAVRALHRLEPKLADAVLRFLEGPLAENPMRTTKALGAELEGQRSGYVGIAYRVVVRVDEETRTVYVLRIAHRADVYRRR</sequence>
<reference evidence="3 4" key="1">
    <citation type="submission" date="2021-06" db="EMBL/GenBank/DDBJ databases">
        <title>Genome-based taxonomic framework of Microbacterium strains isolated from marine environment, the description of four new species and reclassification of four preexisting species.</title>
        <authorList>
            <person name="Lee S.D."/>
            <person name="Kim S.-M."/>
            <person name="Byeon Y.-S."/>
            <person name="Yang H.L."/>
            <person name="Kim I.S."/>
        </authorList>
    </citation>
    <scope>NUCLEOTIDE SEQUENCE [LARGE SCALE GENOMIC DNA]</scope>
    <source>
        <strain evidence="3 4">SSW1-51</strain>
    </source>
</reference>